<dbReference type="CDD" id="cd00449">
    <property type="entry name" value="PLPDE_IV"/>
    <property type="match status" value="1"/>
</dbReference>
<evidence type="ECO:0000313" key="5">
    <source>
        <dbReference type="Proteomes" id="UP000187209"/>
    </source>
</evidence>
<proteinExistence type="inferred from homology"/>
<sequence>MVTRVLRNRIDILNALEAARPKTTLKLIALYTSFLDAVIDEPNLISIPINDLLLDGWGVFDTLNVYNSVPYQMMSHIDRLFYSAENSKMTLSFTKENMCDRISQMLQIYPDTRIRFFISGSDGFYILAYNDASQAKPIEIEEVTVSVAPKPIFLASIKTTNYLPNALCVLEAREKGGYMGIFLDDDGHLAESAIANIAIVHNNKFLTPLPKYVLEGTTLKRVLTFCQQLVTQGELEYAGRADITVQKAYESQEIMFLGGDSVIAITKLDGHVISNGVGKITQKIFNFLSNDKAHSISDI</sequence>
<protein>
    <recommendedName>
        <fullName evidence="6">Branched-chain amino acid aminotransferase</fullName>
    </recommendedName>
</protein>
<dbReference type="PANTHER" id="PTHR42743:SF11">
    <property type="entry name" value="AMINODEOXYCHORISMATE LYASE"/>
    <property type="match status" value="1"/>
</dbReference>
<dbReference type="GO" id="GO:0008652">
    <property type="term" value="P:amino acid biosynthetic process"/>
    <property type="evidence" value="ECO:0007669"/>
    <property type="project" value="UniProtKB-ARBA"/>
</dbReference>
<dbReference type="GO" id="GO:0003824">
    <property type="term" value="F:catalytic activity"/>
    <property type="evidence" value="ECO:0007669"/>
    <property type="project" value="InterPro"/>
</dbReference>
<dbReference type="Gene3D" id="3.30.470.10">
    <property type="match status" value="1"/>
</dbReference>
<dbReference type="EMBL" id="MPUH01000466">
    <property type="protein sequence ID" value="OMJ79535.1"/>
    <property type="molecule type" value="Genomic_DNA"/>
</dbReference>
<reference evidence="4 5" key="1">
    <citation type="submission" date="2016-11" db="EMBL/GenBank/DDBJ databases">
        <title>The macronuclear genome of Stentor coeruleus: a giant cell with tiny introns.</title>
        <authorList>
            <person name="Slabodnick M."/>
            <person name="Ruby J.G."/>
            <person name="Reiff S.B."/>
            <person name="Swart E.C."/>
            <person name="Gosai S."/>
            <person name="Prabakaran S."/>
            <person name="Witkowska E."/>
            <person name="Larue G.E."/>
            <person name="Fisher S."/>
            <person name="Freeman R.M."/>
            <person name="Gunawardena J."/>
            <person name="Chu W."/>
            <person name="Stover N.A."/>
            <person name="Gregory B.D."/>
            <person name="Nowacki M."/>
            <person name="Derisi J."/>
            <person name="Roy S.W."/>
            <person name="Marshall W.F."/>
            <person name="Sood P."/>
        </authorList>
    </citation>
    <scope>NUCLEOTIDE SEQUENCE [LARGE SCALE GENOMIC DNA]</scope>
    <source>
        <strain evidence="4">WM001</strain>
    </source>
</reference>
<evidence type="ECO:0000256" key="2">
    <source>
        <dbReference type="ARBA" id="ARBA00009320"/>
    </source>
</evidence>
<dbReference type="InterPro" id="IPR043131">
    <property type="entry name" value="BCAT-like_N"/>
</dbReference>
<dbReference type="InterPro" id="IPR036038">
    <property type="entry name" value="Aminotransferase-like"/>
</dbReference>
<comment type="similarity">
    <text evidence="2">Belongs to the class-IV pyridoxal-phosphate-dependent aminotransferase family.</text>
</comment>
<accession>A0A1R2BSH4</accession>
<dbReference type="FunFam" id="3.20.10.10:FF:000002">
    <property type="entry name" value="D-alanine aminotransferase"/>
    <property type="match status" value="1"/>
</dbReference>
<keyword evidence="5" id="KW-1185">Reference proteome</keyword>
<name>A0A1R2BSH4_9CILI</name>
<dbReference type="AlphaFoldDB" id="A0A1R2BSH4"/>
<dbReference type="Gene3D" id="3.20.10.10">
    <property type="entry name" value="D-amino Acid Aminotransferase, subunit A, domain 2"/>
    <property type="match status" value="1"/>
</dbReference>
<comment type="caution">
    <text evidence="4">The sequence shown here is derived from an EMBL/GenBank/DDBJ whole genome shotgun (WGS) entry which is preliminary data.</text>
</comment>
<dbReference type="Pfam" id="PF01063">
    <property type="entry name" value="Aminotran_4"/>
    <property type="match status" value="1"/>
</dbReference>
<dbReference type="SUPFAM" id="SSF56752">
    <property type="entry name" value="D-aminoacid aminotransferase-like PLP-dependent enzymes"/>
    <property type="match status" value="1"/>
</dbReference>
<evidence type="ECO:0000256" key="1">
    <source>
        <dbReference type="ARBA" id="ARBA00001933"/>
    </source>
</evidence>
<evidence type="ECO:0000256" key="3">
    <source>
        <dbReference type="ARBA" id="ARBA00022898"/>
    </source>
</evidence>
<evidence type="ECO:0000313" key="4">
    <source>
        <dbReference type="EMBL" id="OMJ79535.1"/>
    </source>
</evidence>
<gene>
    <name evidence="4" type="ORF">SteCoe_20427</name>
</gene>
<dbReference type="InterPro" id="IPR050571">
    <property type="entry name" value="Class-IV_PLP-Dep_Aminotrnsfr"/>
</dbReference>
<dbReference type="PANTHER" id="PTHR42743">
    <property type="entry name" value="AMINO-ACID AMINOTRANSFERASE"/>
    <property type="match status" value="1"/>
</dbReference>
<dbReference type="OrthoDB" id="25921at2759"/>
<dbReference type="InterPro" id="IPR043132">
    <property type="entry name" value="BCAT-like_C"/>
</dbReference>
<keyword evidence="3" id="KW-0663">Pyridoxal phosphate</keyword>
<dbReference type="InterPro" id="IPR001544">
    <property type="entry name" value="Aminotrans_IV"/>
</dbReference>
<comment type="cofactor">
    <cofactor evidence="1">
        <name>pyridoxal 5'-phosphate</name>
        <dbReference type="ChEBI" id="CHEBI:597326"/>
    </cofactor>
</comment>
<dbReference type="GO" id="GO:0046394">
    <property type="term" value="P:carboxylic acid biosynthetic process"/>
    <property type="evidence" value="ECO:0007669"/>
    <property type="project" value="UniProtKB-ARBA"/>
</dbReference>
<evidence type="ECO:0008006" key="6">
    <source>
        <dbReference type="Google" id="ProtNLM"/>
    </source>
</evidence>
<dbReference type="Proteomes" id="UP000187209">
    <property type="component" value="Unassembled WGS sequence"/>
</dbReference>
<organism evidence="4 5">
    <name type="scientific">Stentor coeruleus</name>
    <dbReference type="NCBI Taxonomy" id="5963"/>
    <lineage>
        <taxon>Eukaryota</taxon>
        <taxon>Sar</taxon>
        <taxon>Alveolata</taxon>
        <taxon>Ciliophora</taxon>
        <taxon>Postciliodesmatophora</taxon>
        <taxon>Heterotrichea</taxon>
        <taxon>Heterotrichida</taxon>
        <taxon>Stentoridae</taxon>
        <taxon>Stentor</taxon>
    </lineage>
</organism>